<dbReference type="Proteomes" id="UP001302329">
    <property type="component" value="Unassembled WGS sequence"/>
</dbReference>
<accession>A0ABU5STW1</accession>
<evidence type="ECO:0000313" key="2">
    <source>
        <dbReference type="Proteomes" id="UP001302329"/>
    </source>
</evidence>
<dbReference type="NCBIfam" id="TIGR04042">
    <property type="entry name" value="MSMEG_0570_fam"/>
    <property type="match status" value="1"/>
</dbReference>
<gene>
    <name evidence="1" type="ORF">VB739_04370</name>
</gene>
<dbReference type="InterPro" id="IPR023846">
    <property type="entry name" value="CHP04042_MSMEG0570"/>
</dbReference>
<protein>
    <submittedName>
        <fullName evidence="1">MSMEG_0570 family nitrogen starvation response protein</fullName>
    </submittedName>
</protein>
<dbReference type="EMBL" id="JAYGHY010000008">
    <property type="protein sequence ID" value="MEA5441782.1"/>
    <property type="molecule type" value="Genomic_DNA"/>
</dbReference>
<dbReference type="RefSeq" id="WP_323355893.1">
    <property type="nucleotide sequence ID" value="NZ_JAYGHY010000008.1"/>
</dbReference>
<comment type="caution">
    <text evidence="1">The sequence shown here is derived from an EMBL/GenBank/DDBJ whole genome shotgun (WGS) entry which is preliminary data.</text>
</comment>
<reference evidence="1 2" key="1">
    <citation type="submission" date="2023-12" db="EMBL/GenBank/DDBJ databases">
        <title>Baltic Sea Cyanobacteria.</title>
        <authorList>
            <person name="Delbaje E."/>
            <person name="Fewer D.P."/>
            <person name="Shishido T.K."/>
        </authorList>
    </citation>
    <scope>NUCLEOTIDE SEQUENCE [LARGE SCALE GENOMIC DNA]</scope>
    <source>
        <strain evidence="1 2">UHCC 0281</strain>
    </source>
</reference>
<sequence>MPEVELTLEWPDGGRSRLYSPSTVILEHLAPGQTVTVAELRAKGTLALRQASERVRARYGFACTRADEEERRLLERAAPFGDRERVGILSA</sequence>
<name>A0ABU5STW1_9CYAN</name>
<proteinExistence type="predicted"/>
<keyword evidence="2" id="KW-1185">Reference proteome</keyword>
<evidence type="ECO:0000313" key="1">
    <source>
        <dbReference type="EMBL" id="MEA5441782.1"/>
    </source>
</evidence>
<organism evidence="1 2">
    <name type="scientific">Cyanobium gracile UHCC 0281</name>
    <dbReference type="NCBI Taxonomy" id="3110309"/>
    <lineage>
        <taxon>Bacteria</taxon>
        <taxon>Bacillati</taxon>
        <taxon>Cyanobacteriota</taxon>
        <taxon>Cyanophyceae</taxon>
        <taxon>Synechococcales</taxon>
        <taxon>Prochlorococcaceae</taxon>
        <taxon>Cyanobium</taxon>
    </lineage>
</organism>